<dbReference type="InterPro" id="IPR021737">
    <property type="entry name" value="Phage_phiKZ_Orf197"/>
</dbReference>
<keyword evidence="2" id="KW-1185">Reference proteome</keyword>
<reference evidence="1 2" key="1">
    <citation type="submission" date="2019-05" db="EMBL/GenBank/DDBJ databases">
        <title>Draft genome sequence of Nonomuraea turkmeniaca DSM 43926.</title>
        <authorList>
            <person name="Saricaoglu S."/>
            <person name="Isik K."/>
        </authorList>
    </citation>
    <scope>NUCLEOTIDE SEQUENCE [LARGE SCALE GENOMIC DNA]</scope>
    <source>
        <strain evidence="1 2">DSM 43926</strain>
    </source>
</reference>
<protein>
    <submittedName>
        <fullName evidence="1">DUF3307 domain-containing protein</fullName>
    </submittedName>
</protein>
<dbReference type="EMBL" id="VCKY01000034">
    <property type="protein sequence ID" value="TMR22089.1"/>
    <property type="molecule type" value="Genomic_DNA"/>
</dbReference>
<accession>A0A5S4FN82</accession>
<organism evidence="1 2">
    <name type="scientific">Nonomuraea turkmeniaca</name>
    <dbReference type="NCBI Taxonomy" id="103838"/>
    <lineage>
        <taxon>Bacteria</taxon>
        <taxon>Bacillati</taxon>
        <taxon>Actinomycetota</taxon>
        <taxon>Actinomycetes</taxon>
        <taxon>Streptosporangiales</taxon>
        <taxon>Streptosporangiaceae</taxon>
        <taxon>Nonomuraea</taxon>
    </lineage>
</organism>
<proteinExistence type="predicted"/>
<dbReference type="OrthoDB" id="5122730at2"/>
<dbReference type="AlphaFoldDB" id="A0A5S4FN82"/>
<dbReference type="Proteomes" id="UP000309128">
    <property type="component" value="Unassembled WGS sequence"/>
</dbReference>
<evidence type="ECO:0000313" key="2">
    <source>
        <dbReference type="Proteomes" id="UP000309128"/>
    </source>
</evidence>
<dbReference type="Pfam" id="PF11750">
    <property type="entry name" value="DUF3307"/>
    <property type="match status" value="1"/>
</dbReference>
<gene>
    <name evidence="1" type="ORF">ETD86_13045</name>
</gene>
<comment type="caution">
    <text evidence="1">The sequence shown here is derived from an EMBL/GenBank/DDBJ whole genome shotgun (WGS) entry which is preliminary data.</text>
</comment>
<sequence length="132" mass="14517">MPDPLYVLLAHLAGDYVLQSHWMATEKTTRWWPAIVHGFFYTLPHLLLTTSLPALTVIGGTHIVLDRTRAAKYVIWAKNQLGAAGSRPTWAEAKDNCGFPRDVSAGLAQGLLIVVDNTLHLAINVAALYWLG</sequence>
<name>A0A5S4FN82_9ACTN</name>
<evidence type="ECO:0000313" key="1">
    <source>
        <dbReference type="EMBL" id="TMR22089.1"/>
    </source>
</evidence>
<dbReference type="RefSeq" id="WP_138666397.1">
    <property type="nucleotide sequence ID" value="NZ_VCKY01000034.1"/>
</dbReference>